<keyword evidence="2" id="KW-1185">Reference proteome</keyword>
<dbReference type="EMBL" id="CM037156">
    <property type="protein sequence ID" value="KAH7838882.1"/>
    <property type="molecule type" value="Genomic_DNA"/>
</dbReference>
<accession>A0ACB7XDT7</accession>
<sequence>MGTSSANSRQQQQPSNFSFSNPFMSGTFSDLLAGEYQSSAAGVSRGGLSDRIAERNGSGVPKFKSITPPSLPLSPPPVSPSSYFAIPPGLSPAELLDSPVLFSSSNILPSPTTGTFPSQAFNWKPNSSNNNQQQGIKQEQKNFSDFSFHTQTRPPTTSSSTSFLSQIPTENQSEFTSMPQSFSPEISNIQTNTQTNSGFQSEYSNGHYNQPSQSIREQQRRSDDGYNWRKYGQKQVKGSENPRSYYKCTYPNCPTKKKVERSLDGQITEIVYKGNHNHPKPQSTRRSSSAAAAASQAIQNSNHSNSEIPDQSYASHGTGQMDSATPENSSVSMGDDDFDGSPRKSKSGGGGGGGDEFDDEEPDAKRWKIEGESEGISAAGSRTVREPRVVVQTTSDIDILDDGYRWRKYGQKVVKGNPNPRSYYKCTSPGCPVRKHVERASHDLRAVITTYEGKHNHDVPAARGSGSHSINRPLPNTATTTTNAAMAIRPSAMFHHQSSAAATNPIRNSRLQQSDSQAPFTLEMLQSPSSFGFSGFGNSMGSNYMNQPIEFSRAKDEPRDELFVESLLY</sequence>
<name>A0ACB7XDT7_9ERIC</name>
<dbReference type="Proteomes" id="UP000828048">
    <property type="component" value="Chromosome 6"/>
</dbReference>
<protein>
    <submittedName>
        <fullName evidence="1">Uncharacterized protein</fullName>
    </submittedName>
</protein>
<comment type="caution">
    <text evidence="1">The sequence shown here is derived from an EMBL/GenBank/DDBJ whole genome shotgun (WGS) entry which is preliminary data.</text>
</comment>
<evidence type="ECO:0000313" key="1">
    <source>
        <dbReference type="EMBL" id="KAH7838882.1"/>
    </source>
</evidence>
<gene>
    <name evidence="1" type="ORF">Vadar_032228</name>
</gene>
<reference evidence="1 2" key="1">
    <citation type="journal article" date="2021" name="Hortic Res">
        <title>High-quality reference genome and annotation aids understanding of berry development for evergreen blueberry (Vaccinium darrowii).</title>
        <authorList>
            <person name="Yu J."/>
            <person name="Hulse-Kemp A.M."/>
            <person name="Babiker E."/>
            <person name="Staton M."/>
        </authorList>
    </citation>
    <scope>NUCLEOTIDE SEQUENCE [LARGE SCALE GENOMIC DNA]</scope>
    <source>
        <strain evidence="2">cv. NJ 8807/NJ 8810</strain>
        <tissue evidence="1">Young leaf</tissue>
    </source>
</reference>
<organism evidence="1 2">
    <name type="scientific">Vaccinium darrowii</name>
    <dbReference type="NCBI Taxonomy" id="229202"/>
    <lineage>
        <taxon>Eukaryota</taxon>
        <taxon>Viridiplantae</taxon>
        <taxon>Streptophyta</taxon>
        <taxon>Embryophyta</taxon>
        <taxon>Tracheophyta</taxon>
        <taxon>Spermatophyta</taxon>
        <taxon>Magnoliopsida</taxon>
        <taxon>eudicotyledons</taxon>
        <taxon>Gunneridae</taxon>
        <taxon>Pentapetalae</taxon>
        <taxon>asterids</taxon>
        <taxon>Ericales</taxon>
        <taxon>Ericaceae</taxon>
        <taxon>Vaccinioideae</taxon>
        <taxon>Vaccinieae</taxon>
        <taxon>Vaccinium</taxon>
    </lineage>
</organism>
<evidence type="ECO:0000313" key="2">
    <source>
        <dbReference type="Proteomes" id="UP000828048"/>
    </source>
</evidence>
<proteinExistence type="predicted"/>